<feature type="domain" description="Amine oxidase" evidence="1">
    <location>
        <begin position="13"/>
        <end position="302"/>
    </location>
</feature>
<dbReference type="OrthoDB" id="4496419at2"/>
<evidence type="ECO:0000259" key="1">
    <source>
        <dbReference type="Pfam" id="PF01593"/>
    </source>
</evidence>
<dbReference type="PANTHER" id="PTHR42923">
    <property type="entry name" value="PROTOPORPHYRINOGEN OXIDASE"/>
    <property type="match status" value="1"/>
</dbReference>
<organism evidence="2 3">
    <name type="scientific">Mycobacterium angelicum</name>
    <dbReference type="NCBI Taxonomy" id="470074"/>
    <lineage>
        <taxon>Bacteria</taxon>
        <taxon>Bacillati</taxon>
        <taxon>Actinomycetota</taxon>
        <taxon>Actinomycetes</taxon>
        <taxon>Mycobacteriales</taxon>
        <taxon>Mycobacteriaceae</taxon>
        <taxon>Mycobacterium</taxon>
    </lineage>
</organism>
<dbReference type="Gene3D" id="3.30.70.1990">
    <property type="match status" value="1"/>
</dbReference>
<dbReference type="Gene3D" id="3.50.50.60">
    <property type="entry name" value="FAD/NAD(P)-binding domain"/>
    <property type="match status" value="1"/>
</dbReference>
<name>A0A1X0A2D4_MYCAN</name>
<dbReference type="InterPro" id="IPR002937">
    <property type="entry name" value="Amino_oxidase"/>
</dbReference>
<dbReference type="AlphaFoldDB" id="A0A1X0A2D4"/>
<comment type="caution">
    <text evidence="2">The sequence shown here is derived from an EMBL/GenBank/DDBJ whole genome shotgun (WGS) entry which is preliminary data.</text>
</comment>
<dbReference type="PANTHER" id="PTHR42923:SF39">
    <property type="entry name" value="AMINO OXIDASE"/>
    <property type="match status" value="1"/>
</dbReference>
<reference evidence="2 3" key="1">
    <citation type="submission" date="2017-02" db="EMBL/GenBank/DDBJ databases">
        <title>The new phylogeny of genus Mycobacterium.</title>
        <authorList>
            <person name="Tortoli E."/>
            <person name="Trovato A."/>
            <person name="Cirillo D.M."/>
        </authorList>
    </citation>
    <scope>NUCLEOTIDE SEQUENCE [LARGE SCALE GENOMIC DNA]</scope>
    <source>
        <strain evidence="2 3">DSM 45057</strain>
    </source>
</reference>
<gene>
    <name evidence="2" type="ORF">BST12_05280</name>
</gene>
<dbReference type="SUPFAM" id="SSF51905">
    <property type="entry name" value="FAD/NAD(P)-binding domain"/>
    <property type="match status" value="1"/>
</dbReference>
<dbReference type="InterPro" id="IPR050464">
    <property type="entry name" value="Zeta_carotene_desat/Oxidored"/>
</dbReference>
<sequence>MTLRIAIVGAGPAGLAAAVKLRDLGYRDVKIFEKADRVGGKAMSVEVDGRHYDLGAVLISDRCRHAMELAKRYGLQLSSLSGTRSVVDLANQRWADIVDAHAEKYSARQRLIMLARAQHYVSKYRRFFDRPGFAFTGFPELESLRQEIAQPMSDWARANKLELLLPAWEPAVANMGYGPYSSVAAQYLLKYMLCHPRMSVRQALWTMVSRRAAPMLSFTSGYQALFEAVARDFDVTTGTTITRICRSQDGVIIHCAGHAEPQRFDKVLLAMPLDAAADLLADDTPAGLAEETASVFKRLEYTEYYGTLAESSALFDDAEMHFAYGAEQLGHAGGHSSIRPWSDSKLRVFYHYGDPDNPWNADAAVDRLRRDLAHVGISLGSVLHTQQWRYFPRFSCADVAAGLYDRADALQGKLNTYFLGSAMAFEMVEHTIDFSYHMVQREFADVN</sequence>
<dbReference type="GO" id="GO:0016491">
    <property type="term" value="F:oxidoreductase activity"/>
    <property type="evidence" value="ECO:0007669"/>
    <property type="project" value="InterPro"/>
</dbReference>
<accession>A0A1X0A2D4</accession>
<protein>
    <recommendedName>
        <fullName evidence="1">Amine oxidase domain-containing protein</fullName>
    </recommendedName>
</protein>
<proteinExistence type="predicted"/>
<dbReference type="EMBL" id="MVHE01000005">
    <property type="protein sequence ID" value="ORA24200.1"/>
    <property type="molecule type" value="Genomic_DNA"/>
</dbReference>
<evidence type="ECO:0000313" key="3">
    <source>
        <dbReference type="Proteomes" id="UP000192284"/>
    </source>
</evidence>
<dbReference type="PRINTS" id="PR00419">
    <property type="entry name" value="ADXRDTASE"/>
</dbReference>
<dbReference type="Gene3D" id="1.10.405.20">
    <property type="match status" value="1"/>
</dbReference>
<keyword evidence="3" id="KW-1185">Reference proteome</keyword>
<dbReference type="Pfam" id="PF01593">
    <property type="entry name" value="Amino_oxidase"/>
    <property type="match status" value="1"/>
</dbReference>
<dbReference type="InterPro" id="IPR036188">
    <property type="entry name" value="FAD/NAD-bd_sf"/>
</dbReference>
<dbReference type="Proteomes" id="UP000192284">
    <property type="component" value="Unassembled WGS sequence"/>
</dbReference>
<evidence type="ECO:0000313" key="2">
    <source>
        <dbReference type="EMBL" id="ORA24200.1"/>
    </source>
</evidence>